<accession>A0A4C1TAB6</accession>
<evidence type="ECO:0000313" key="3">
    <source>
        <dbReference type="Proteomes" id="UP000299102"/>
    </source>
</evidence>
<organism evidence="2 3">
    <name type="scientific">Eumeta variegata</name>
    <name type="common">Bagworm moth</name>
    <name type="synonym">Eumeta japonica</name>
    <dbReference type="NCBI Taxonomy" id="151549"/>
    <lineage>
        <taxon>Eukaryota</taxon>
        <taxon>Metazoa</taxon>
        <taxon>Ecdysozoa</taxon>
        <taxon>Arthropoda</taxon>
        <taxon>Hexapoda</taxon>
        <taxon>Insecta</taxon>
        <taxon>Pterygota</taxon>
        <taxon>Neoptera</taxon>
        <taxon>Endopterygota</taxon>
        <taxon>Lepidoptera</taxon>
        <taxon>Glossata</taxon>
        <taxon>Ditrysia</taxon>
        <taxon>Tineoidea</taxon>
        <taxon>Psychidae</taxon>
        <taxon>Oiketicinae</taxon>
        <taxon>Eumeta</taxon>
    </lineage>
</organism>
<proteinExistence type="predicted"/>
<dbReference type="AlphaFoldDB" id="A0A4C1TAB6"/>
<evidence type="ECO:0000256" key="1">
    <source>
        <dbReference type="SAM" id="MobiDB-lite"/>
    </source>
</evidence>
<name>A0A4C1TAB6_EUMVA</name>
<reference evidence="2 3" key="1">
    <citation type="journal article" date="2019" name="Commun. Biol.">
        <title>The bagworm genome reveals a unique fibroin gene that provides high tensile strength.</title>
        <authorList>
            <person name="Kono N."/>
            <person name="Nakamura H."/>
            <person name="Ohtoshi R."/>
            <person name="Tomita M."/>
            <person name="Numata K."/>
            <person name="Arakawa K."/>
        </authorList>
    </citation>
    <scope>NUCLEOTIDE SEQUENCE [LARGE SCALE GENOMIC DNA]</scope>
</reference>
<comment type="caution">
    <text evidence="2">The sequence shown here is derived from an EMBL/GenBank/DDBJ whole genome shotgun (WGS) entry which is preliminary data.</text>
</comment>
<keyword evidence="3" id="KW-1185">Reference proteome</keyword>
<gene>
    <name evidence="2" type="ORF">EVAR_79750_1</name>
</gene>
<sequence length="75" mass="7896">MNNTLRASESKRDLRGTSASSTKLALADVVTAIDLQLKSEASHADLYDWGSLTTVVTDAVPASGADSLTCCQKHT</sequence>
<dbReference type="Proteomes" id="UP000299102">
    <property type="component" value="Unassembled WGS sequence"/>
</dbReference>
<feature type="region of interest" description="Disordered" evidence="1">
    <location>
        <begin position="1"/>
        <end position="21"/>
    </location>
</feature>
<protein>
    <submittedName>
        <fullName evidence="2">Uncharacterized protein</fullName>
    </submittedName>
</protein>
<dbReference type="EMBL" id="BGZK01000044">
    <property type="protein sequence ID" value="GBP11086.1"/>
    <property type="molecule type" value="Genomic_DNA"/>
</dbReference>
<evidence type="ECO:0000313" key="2">
    <source>
        <dbReference type="EMBL" id="GBP11086.1"/>
    </source>
</evidence>